<reference evidence="9" key="1">
    <citation type="submission" date="2014-05" db="EMBL/GenBank/DDBJ databases">
        <title>The transcriptome of the halophilic microalga Tetraselmis sp. GSL018 isolated from the Great Salt Lake, Utah.</title>
        <authorList>
            <person name="Jinkerson R.E."/>
            <person name="D'Adamo S."/>
            <person name="Posewitz M.C."/>
        </authorList>
    </citation>
    <scope>NUCLEOTIDE SEQUENCE</scope>
    <source>
        <strain evidence="9">GSL018</strain>
    </source>
</reference>
<dbReference type="Pfam" id="PF00856">
    <property type="entry name" value="SET"/>
    <property type="match status" value="1"/>
</dbReference>
<keyword evidence="3" id="KW-0238">DNA-binding</keyword>
<dbReference type="SMART" id="SM00317">
    <property type="entry name" value="SET"/>
    <property type="match status" value="1"/>
</dbReference>
<dbReference type="GO" id="GO:0003700">
    <property type="term" value="F:DNA-binding transcription factor activity"/>
    <property type="evidence" value="ECO:0007669"/>
    <property type="project" value="InterPro"/>
</dbReference>
<protein>
    <submittedName>
        <fullName evidence="9">Histone-lysine N-methyltransferase SUV39H</fullName>
    </submittedName>
</protein>
<evidence type="ECO:0000256" key="2">
    <source>
        <dbReference type="ARBA" id="ARBA00023015"/>
    </source>
</evidence>
<keyword evidence="5" id="KW-0539">Nucleus</keyword>
<feature type="region of interest" description="Disordered" evidence="6">
    <location>
        <begin position="837"/>
        <end position="860"/>
    </location>
</feature>
<dbReference type="GO" id="GO:0005634">
    <property type="term" value="C:nucleus"/>
    <property type="evidence" value="ECO:0007669"/>
    <property type="project" value="UniProtKB-SubCell"/>
</dbReference>
<comment type="subcellular location">
    <subcellularLocation>
        <location evidence="1">Nucleus</location>
    </subcellularLocation>
</comment>
<keyword evidence="4" id="KW-0804">Transcription</keyword>
<keyword evidence="9" id="KW-0808">Transferase</keyword>
<evidence type="ECO:0000256" key="5">
    <source>
        <dbReference type="ARBA" id="ARBA00023242"/>
    </source>
</evidence>
<evidence type="ECO:0000313" key="9">
    <source>
        <dbReference type="EMBL" id="JAC61435.1"/>
    </source>
</evidence>
<evidence type="ECO:0000256" key="1">
    <source>
        <dbReference type="ARBA" id="ARBA00004123"/>
    </source>
</evidence>
<feature type="domain" description="SET" evidence="7">
    <location>
        <begin position="346"/>
        <end position="508"/>
    </location>
</feature>
<dbReference type="GO" id="GO:0042054">
    <property type="term" value="F:histone methyltransferase activity"/>
    <property type="evidence" value="ECO:0007669"/>
    <property type="project" value="TreeGrafter"/>
</dbReference>
<dbReference type="SMART" id="SM00380">
    <property type="entry name" value="AP2"/>
    <property type="match status" value="1"/>
</dbReference>
<dbReference type="InterPro" id="IPR001214">
    <property type="entry name" value="SET_dom"/>
</dbReference>
<dbReference type="EMBL" id="GBEZ01025685">
    <property type="protein sequence ID" value="JAC61435.1"/>
    <property type="molecule type" value="Transcribed_RNA"/>
</dbReference>
<feature type="region of interest" description="Disordered" evidence="6">
    <location>
        <begin position="630"/>
        <end position="678"/>
    </location>
</feature>
<keyword evidence="9" id="KW-0489">Methyltransferase</keyword>
<gene>
    <name evidence="9" type="primary">CLR4</name>
    <name evidence="9" type="ORF">TSPGSL018_26262</name>
</gene>
<dbReference type="InterPro" id="IPR046341">
    <property type="entry name" value="SET_dom_sf"/>
</dbReference>
<dbReference type="Gene3D" id="2.170.270.10">
    <property type="entry name" value="SET domain"/>
    <property type="match status" value="1"/>
</dbReference>
<sequence>MSASVEVIDLTLEMPEDSVQNTSFSGQFSDTGLNVQSSADTYLLDKQHVGLEPQSTMQNSCQQTSPLSALQTLSATDLQSVFSAQSEGALAAAGSTGPEQPAKAQPHSGHGHSPGPGAAAEPPTGTSGFRPPSLRLKLRVASASDSAGESGGCARAEPHQAPQQGRHDGPHPLKGRQIVKEFDGVPYKGVIDGYDPEMRWFHVTYEDGDQEELGPIQIQRLLTGYAREGSKRATKVLARPREESLICRDIAHGKEPFTRIPVYNEVSDDAKLPRFSYITQPLVRDTVKAAIQKAASAGEHRFFMPFEEAPAYSCPYDKSLLLQESNPFGIREVDSRRKVVSKGLKLPLEVFMTGSKGWGVRCSRKIPSGSFVCEYVGEVISHEEANLLKGKDQYLFDLDHFQNLYNCVIERSEGKAGTHLHPALKESFEHRCQASMRPDEPERNLVLNAHRFGNVGRFINHADEGNCLLQPVFTSLDRKNGHSTLFYKMCIFACEDIEPFTELTYNYGYHGVKPSWLESDYGASNLRGSQPRAERSDTLLLRPPLDPSVDVEWGCQYRGVSYQAGQEKPWSATVQGRDRKPHHCGFFATAEEAARAHDREAVLQAGPSATTNFPTKRYSRELEQFWRRAKAEGAAAPPPADTAAAAAAAGGRKRPRSEGEGEGEGMPPDRRNGAAAAAGGSCSARRSFGFGLGKGFVPSYDPMLVRSTIQDHLYARAGPGAPEAEPKAGEGKPQNRKYDWDPDWRRRPEPLHIPERRFADSPASAPEARHAEPSMPCNSATKNCIMLRHIEVLTSGRGYQILIKDARDPSGDRLLPTCFSSLEKAVKAVDRKLSRIGRRSSEGSVRKNGTVQDSPAAAAPPPAAAARIGLHWGHAVPNSFDGGSICAREIIVQCAGGMERRRAIVSRYDHQARRYELSFGPNCEEWAELWNERVEWLPSGPAADAMQHEVLPKSPGRPSVGWAPQWDAPRGAPKPGAPAARVRGSVEISGQVTGSLMAMVRTGRHEGAWHLELVFRVEYTDKTEEVLTQDEIQDILVGS</sequence>
<evidence type="ECO:0000259" key="8">
    <source>
        <dbReference type="PROSITE" id="PS51032"/>
    </source>
</evidence>
<feature type="compositionally biased region" description="Low complexity" evidence="6">
    <location>
        <begin position="641"/>
        <end position="650"/>
    </location>
</feature>
<feature type="compositionally biased region" description="Basic and acidic residues" evidence="6">
    <location>
        <begin position="736"/>
        <end position="759"/>
    </location>
</feature>
<feature type="domain" description="AP2/ERF" evidence="8">
    <location>
        <begin position="556"/>
        <end position="614"/>
    </location>
</feature>
<feature type="compositionally biased region" description="Low complexity" evidence="6">
    <location>
        <begin position="106"/>
        <end position="128"/>
    </location>
</feature>
<evidence type="ECO:0000256" key="4">
    <source>
        <dbReference type="ARBA" id="ARBA00023163"/>
    </source>
</evidence>
<dbReference type="PROSITE" id="PS51032">
    <property type="entry name" value="AP2_ERF"/>
    <property type="match status" value="1"/>
</dbReference>
<keyword evidence="2" id="KW-0805">Transcription regulation</keyword>
<dbReference type="Pfam" id="PF21743">
    <property type="entry name" value="PTM_DIR17_Tudor"/>
    <property type="match status" value="1"/>
</dbReference>
<dbReference type="PANTHER" id="PTHR45660:SF13">
    <property type="entry name" value="HISTONE-LYSINE N-METHYLTRANSFERASE SETMAR"/>
    <property type="match status" value="1"/>
</dbReference>
<dbReference type="InterPro" id="IPR001471">
    <property type="entry name" value="AP2/ERF_dom"/>
</dbReference>
<feature type="region of interest" description="Disordered" evidence="6">
    <location>
        <begin position="717"/>
        <end position="775"/>
    </location>
</feature>
<name>A0A061QSK7_9CHLO</name>
<dbReference type="PROSITE" id="PS50280">
    <property type="entry name" value="SET"/>
    <property type="match status" value="1"/>
</dbReference>
<dbReference type="GO" id="GO:0003690">
    <property type="term" value="F:double-stranded DNA binding"/>
    <property type="evidence" value="ECO:0007669"/>
    <property type="project" value="TreeGrafter"/>
</dbReference>
<evidence type="ECO:0000259" key="7">
    <source>
        <dbReference type="PROSITE" id="PS50280"/>
    </source>
</evidence>
<evidence type="ECO:0000256" key="3">
    <source>
        <dbReference type="ARBA" id="ARBA00023125"/>
    </source>
</evidence>
<proteinExistence type="predicted"/>
<dbReference type="SUPFAM" id="SSF54171">
    <property type="entry name" value="DNA-binding domain"/>
    <property type="match status" value="1"/>
</dbReference>
<dbReference type="AlphaFoldDB" id="A0A061QSK7"/>
<dbReference type="Gene3D" id="3.30.730.10">
    <property type="entry name" value="AP2/ERF domain"/>
    <property type="match status" value="1"/>
</dbReference>
<organism evidence="9">
    <name type="scientific">Tetraselmis sp. GSL018</name>
    <dbReference type="NCBI Taxonomy" id="582737"/>
    <lineage>
        <taxon>Eukaryota</taxon>
        <taxon>Viridiplantae</taxon>
        <taxon>Chlorophyta</taxon>
        <taxon>core chlorophytes</taxon>
        <taxon>Chlorodendrophyceae</taxon>
        <taxon>Chlorodendrales</taxon>
        <taxon>Chlorodendraceae</taxon>
        <taxon>Tetraselmis</taxon>
    </lineage>
</organism>
<dbReference type="CDD" id="cd20401">
    <property type="entry name" value="Tudor_AtPTM-like"/>
    <property type="match status" value="1"/>
</dbReference>
<accession>A0A061QSK7</accession>
<dbReference type="InterPro" id="IPR036955">
    <property type="entry name" value="AP2/ERF_dom_sf"/>
</dbReference>
<dbReference type="InterPro" id="IPR047365">
    <property type="entry name" value="Tudor_AtPTM-like"/>
</dbReference>
<feature type="region of interest" description="Disordered" evidence="6">
    <location>
        <begin position="89"/>
        <end position="174"/>
    </location>
</feature>
<dbReference type="PANTHER" id="PTHR45660">
    <property type="entry name" value="HISTONE-LYSINE N-METHYLTRANSFERASE SETMAR"/>
    <property type="match status" value="1"/>
</dbReference>
<dbReference type="InterPro" id="IPR051357">
    <property type="entry name" value="H3K9_HMTase_SUVAR3-9"/>
</dbReference>
<dbReference type="SUPFAM" id="SSF82199">
    <property type="entry name" value="SET domain"/>
    <property type="match status" value="1"/>
</dbReference>
<feature type="compositionally biased region" description="Low complexity" evidence="6">
    <location>
        <begin position="141"/>
        <end position="154"/>
    </location>
</feature>
<evidence type="ECO:0000256" key="6">
    <source>
        <dbReference type="SAM" id="MobiDB-lite"/>
    </source>
</evidence>
<dbReference type="InterPro" id="IPR016177">
    <property type="entry name" value="DNA-bd_dom_sf"/>
</dbReference>
<dbReference type="GO" id="GO:0032259">
    <property type="term" value="P:methylation"/>
    <property type="evidence" value="ECO:0007669"/>
    <property type="project" value="UniProtKB-KW"/>
</dbReference>